<protein>
    <submittedName>
        <fullName evidence="2">Uncharacterized protein</fullName>
    </submittedName>
</protein>
<proteinExistence type="predicted"/>
<organism evidence="2 3">
    <name type="scientific">Coprinopsis marcescibilis</name>
    <name type="common">Agaric fungus</name>
    <name type="synonym">Psathyrella marcescibilis</name>
    <dbReference type="NCBI Taxonomy" id="230819"/>
    <lineage>
        <taxon>Eukaryota</taxon>
        <taxon>Fungi</taxon>
        <taxon>Dikarya</taxon>
        <taxon>Basidiomycota</taxon>
        <taxon>Agaricomycotina</taxon>
        <taxon>Agaricomycetes</taxon>
        <taxon>Agaricomycetidae</taxon>
        <taxon>Agaricales</taxon>
        <taxon>Agaricineae</taxon>
        <taxon>Psathyrellaceae</taxon>
        <taxon>Coprinopsis</taxon>
    </lineage>
</organism>
<dbReference type="EMBL" id="ML210382">
    <property type="protein sequence ID" value="TFK18710.1"/>
    <property type="molecule type" value="Genomic_DNA"/>
</dbReference>
<feature type="non-terminal residue" evidence="2">
    <location>
        <position position="51"/>
    </location>
</feature>
<gene>
    <name evidence="2" type="ORF">FA15DRAFT_558899</name>
</gene>
<feature type="region of interest" description="Disordered" evidence="1">
    <location>
        <begin position="1"/>
        <end position="21"/>
    </location>
</feature>
<evidence type="ECO:0000256" key="1">
    <source>
        <dbReference type="SAM" id="MobiDB-lite"/>
    </source>
</evidence>
<feature type="non-terminal residue" evidence="2">
    <location>
        <position position="1"/>
    </location>
</feature>
<name>A0A5C3KF87_COPMA</name>
<dbReference type="OrthoDB" id="2941157at2759"/>
<dbReference type="AlphaFoldDB" id="A0A5C3KF87"/>
<reference evidence="2 3" key="1">
    <citation type="journal article" date="2019" name="Nat. Ecol. Evol.">
        <title>Megaphylogeny resolves global patterns of mushroom evolution.</title>
        <authorList>
            <person name="Varga T."/>
            <person name="Krizsan K."/>
            <person name="Foldi C."/>
            <person name="Dima B."/>
            <person name="Sanchez-Garcia M."/>
            <person name="Sanchez-Ramirez S."/>
            <person name="Szollosi G.J."/>
            <person name="Szarkandi J.G."/>
            <person name="Papp V."/>
            <person name="Albert L."/>
            <person name="Andreopoulos W."/>
            <person name="Angelini C."/>
            <person name="Antonin V."/>
            <person name="Barry K.W."/>
            <person name="Bougher N.L."/>
            <person name="Buchanan P."/>
            <person name="Buyck B."/>
            <person name="Bense V."/>
            <person name="Catcheside P."/>
            <person name="Chovatia M."/>
            <person name="Cooper J."/>
            <person name="Damon W."/>
            <person name="Desjardin D."/>
            <person name="Finy P."/>
            <person name="Geml J."/>
            <person name="Haridas S."/>
            <person name="Hughes K."/>
            <person name="Justo A."/>
            <person name="Karasinski D."/>
            <person name="Kautmanova I."/>
            <person name="Kiss B."/>
            <person name="Kocsube S."/>
            <person name="Kotiranta H."/>
            <person name="LaButti K.M."/>
            <person name="Lechner B.E."/>
            <person name="Liimatainen K."/>
            <person name="Lipzen A."/>
            <person name="Lukacs Z."/>
            <person name="Mihaltcheva S."/>
            <person name="Morgado L.N."/>
            <person name="Niskanen T."/>
            <person name="Noordeloos M.E."/>
            <person name="Ohm R.A."/>
            <person name="Ortiz-Santana B."/>
            <person name="Ovrebo C."/>
            <person name="Racz N."/>
            <person name="Riley R."/>
            <person name="Savchenko A."/>
            <person name="Shiryaev A."/>
            <person name="Soop K."/>
            <person name="Spirin V."/>
            <person name="Szebenyi C."/>
            <person name="Tomsovsky M."/>
            <person name="Tulloss R.E."/>
            <person name="Uehling J."/>
            <person name="Grigoriev I.V."/>
            <person name="Vagvolgyi C."/>
            <person name="Papp T."/>
            <person name="Martin F.M."/>
            <person name="Miettinen O."/>
            <person name="Hibbett D.S."/>
            <person name="Nagy L.G."/>
        </authorList>
    </citation>
    <scope>NUCLEOTIDE SEQUENCE [LARGE SCALE GENOMIC DNA]</scope>
    <source>
        <strain evidence="2 3">CBS 121175</strain>
    </source>
</reference>
<accession>A0A5C3KF87</accession>
<evidence type="ECO:0000313" key="3">
    <source>
        <dbReference type="Proteomes" id="UP000307440"/>
    </source>
</evidence>
<keyword evidence="3" id="KW-1185">Reference proteome</keyword>
<dbReference type="Proteomes" id="UP000307440">
    <property type="component" value="Unassembled WGS sequence"/>
</dbReference>
<evidence type="ECO:0000313" key="2">
    <source>
        <dbReference type="EMBL" id="TFK18710.1"/>
    </source>
</evidence>
<sequence>LPTHPPGFTPGERYTQERKEKMKVNEDGFLMGEEEKLVHYVVRELEKCFAW</sequence>